<evidence type="ECO:0000313" key="1">
    <source>
        <dbReference type="EMBL" id="TVU33210.1"/>
    </source>
</evidence>
<protein>
    <submittedName>
        <fullName evidence="1">Uncharacterized protein</fullName>
    </submittedName>
</protein>
<organism evidence="1 2">
    <name type="scientific">Eragrostis curvula</name>
    <name type="common">weeping love grass</name>
    <dbReference type="NCBI Taxonomy" id="38414"/>
    <lineage>
        <taxon>Eukaryota</taxon>
        <taxon>Viridiplantae</taxon>
        <taxon>Streptophyta</taxon>
        <taxon>Embryophyta</taxon>
        <taxon>Tracheophyta</taxon>
        <taxon>Spermatophyta</taxon>
        <taxon>Magnoliopsida</taxon>
        <taxon>Liliopsida</taxon>
        <taxon>Poales</taxon>
        <taxon>Poaceae</taxon>
        <taxon>PACMAD clade</taxon>
        <taxon>Chloridoideae</taxon>
        <taxon>Eragrostideae</taxon>
        <taxon>Eragrostidinae</taxon>
        <taxon>Eragrostis</taxon>
    </lineage>
</organism>
<dbReference type="Gramene" id="TVU33210">
    <property type="protein sequence ID" value="TVU33210"/>
    <property type="gene ID" value="EJB05_25000"/>
</dbReference>
<accession>A0A5J9VEB0</accession>
<keyword evidence="2" id="KW-1185">Reference proteome</keyword>
<sequence length="93" mass="10661">MYQILSIQCKVYESTYCVPLPCDGVIAWHIFANLVAEDYNLAIQLRCATLCYSGYEMGMTQPIACFQYGYLGLRLGQDPLYEFLKEAKDSRKL</sequence>
<dbReference type="EMBL" id="RWGY01000011">
    <property type="protein sequence ID" value="TVU33210.1"/>
    <property type="molecule type" value="Genomic_DNA"/>
</dbReference>
<gene>
    <name evidence="1" type="ORF">EJB05_25000</name>
</gene>
<evidence type="ECO:0000313" key="2">
    <source>
        <dbReference type="Proteomes" id="UP000324897"/>
    </source>
</evidence>
<dbReference type="Proteomes" id="UP000324897">
    <property type="component" value="Chromosome 1"/>
</dbReference>
<dbReference type="AlphaFoldDB" id="A0A5J9VEB0"/>
<name>A0A5J9VEB0_9POAL</name>
<proteinExistence type="predicted"/>
<comment type="caution">
    <text evidence="1">The sequence shown here is derived from an EMBL/GenBank/DDBJ whole genome shotgun (WGS) entry which is preliminary data.</text>
</comment>
<reference evidence="1 2" key="1">
    <citation type="journal article" date="2019" name="Sci. Rep.">
        <title>A high-quality genome of Eragrostis curvula grass provides insights into Poaceae evolution and supports new strategies to enhance forage quality.</title>
        <authorList>
            <person name="Carballo J."/>
            <person name="Santos B.A.C.M."/>
            <person name="Zappacosta D."/>
            <person name="Garbus I."/>
            <person name="Selva J.P."/>
            <person name="Gallo C.A."/>
            <person name="Diaz A."/>
            <person name="Albertini E."/>
            <person name="Caccamo M."/>
            <person name="Echenique V."/>
        </authorList>
    </citation>
    <scope>NUCLEOTIDE SEQUENCE [LARGE SCALE GENOMIC DNA]</scope>
    <source>
        <strain evidence="2">cv. Victoria</strain>
        <tissue evidence="1">Leaf</tissue>
    </source>
</reference>
<feature type="non-terminal residue" evidence="1">
    <location>
        <position position="1"/>
    </location>
</feature>